<keyword evidence="7 11" id="KW-0472">Membrane</keyword>
<dbReference type="Proteomes" id="UP000016931">
    <property type="component" value="Unassembled WGS sequence"/>
</dbReference>
<dbReference type="EMBL" id="KB456264">
    <property type="protein sequence ID" value="EMF12887.1"/>
    <property type="molecule type" value="Genomic_DNA"/>
</dbReference>
<evidence type="ECO:0000313" key="12">
    <source>
        <dbReference type="EMBL" id="EMF12887.1"/>
    </source>
</evidence>
<sequence>MGTRPPLNAHETLDATELTGTLSLDGVAALRQNGGSRKAQHASKDAIIEEYGLVVEPSDTAPSDHPDSDPDDGDEDSDLIESYDDLQVDPDTLIVETRSSLDIGLRPSNGTMNTSSAYAKRPNMDARRRSSIQIKLERTDKRGRYILTADDPAIKDILRKGMEREEEEKGGKKRMRFRDLVFTRQFTTFDRQNPLAAESPFFGFFTLFWICMALIFFQVAMKNWREYGSILGGNQVLKLMMSRDLILLGVTDLVMCLATLEGYVFQKLVQYCWINWARTGWIIQNVWQCLYLGAVVAVAYYRDWPWTHTIFVVLHGLVFVMKQHSYGFYNGYLSNVCRRKVLLEAKLEELERLEPLQSPPTSPISESADLLSSGVDLGQMAANVKRRLSMGPKTSLNLQTEQSDVATVASAISSGKRLTSEQMELMVNIIKNEISELDKELRGKAESPEKAYPHNLTLYNASEWICLPTLVYELGYPRQEKINWWYVLEKTTATFGILCIMQVISQGYIYPLVRKTVDMKEAGMTLDQRWKEFPFIVSDMLFPMLVEQLLTWYLIWECILNVLAEVTCFADRGFYGDWWNSVTWDQYARDWNRPVHNFLLRHVYQSSISAFRLSRTEATFVTFLLSALVHEMCMAVLFRKVRGYLFMMQLTQMPLAMISKTKLLKDKVVLGNVIFWFGLFIGPSLLASLYLIV</sequence>
<comment type="similarity">
    <text evidence="2">Belongs to the membrane-bound acyltransferase family. Sterol o-acyltransferase subfamily.</text>
</comment>
<comment type="subcellular location">
    <subcellularLocation>
        <location evidence="1">Endoplasmic reticulum membrane</location>
        <topology evidence="1">Multi-pass membrane protein</topology>
    </subcellularLocation>
</comment>
<accession>M3AZE1</accession>
<evidence type="ECO:0000256" key="1">
    <source>
        <dbReference type="ARBA" id="ARBA00004477"/>
    </source>
</evidence>
<reference evidence="12 13" key="1">
    <citation type="journal article" date="2012" name="PLoS Pathog.">
        <title>Diverse lifestyles and strategies of plant pathogenesis encoded in the genomes of eighteen Dothideomycetes fungi.</title>
        <authorList>
            <person name="Ohm R.A."/>
            <person name="Feau N."/>
            <person name="Henrissat B."/>
            <person name="Schoch C.L."/>
            <person name="Horwitz B.A."/>
            <person name="Barry K.W."/>
            <person name="Condon B.J."/>
            <person name="Copeland A.C."/>
            <person name="Dhillon B."/>
            <person name="Glaser F."/>
            <person name="Hesse C.N."/>
            <person name="Kosti I."/>
            <person name="LaButti K."/>
            <person name="Lindquist E.A."/>
            <person name="Lucas S."/>
            <person name="Salamov A.A."/>
            <person name="Bradshaw R.E."/>
            <person name="Ciuffetti L."/>
            <person name="Hamelin R.C."/>
            <person name="Kema G.H.J."/>
            <person name="Lawrence C."/>
            <person name="Scott J.A."/>
            <person name="Spatafora J.W."/>
            <person name="Turgeon B.G."/>
            <person name="de Wit P.J.G.M."/>
            <person name="Zhong S."/>
            <person name="Goodwin S.B."/>
            <person name="Grigoriev I.V."/>
        </authorList>
    </citation>
    <scope>NUCLEOTIDE SEQUENCE [LARGE SCALE GENOMIC DNA]</scope>
    <source>
        <strain evidence="12 13">SO2202</strain>
    </source>
</reference>
<feature type="transmembrane region" description="Helical" evidence="11">
    <location>
        <begin position="493"/>
        <end position="513"/>
    </location>
</feature>
<evidence type="ECO:0000256" key="2">
    <source>
        <dbReference type="ARBA" id="ARBA00009010"/>
    </source>
</evidence>
<evidence type="ECO:0000256" key="5">
    <source>
        <dbReference type="ARBA" id="ARBA00022824"/>
    </source>
</evidence>
<dbReference type="eggNOG" id="KOG0380">
    <property type="taxonomic scope" value="Eukaryota"/>
</dbReference>
<evidence type="ECO:0000256" key="4">
    <source>
        <dbReference type="ARBA" id="ARBA00022692"/>
    </source>
</evidence>
<feature type="transmembrane region" description="Helical" evidence="11">
    <location>
        <begin position="245"/>
        <end position="265"/>
    </location>
</feature>
<evidence type="ECO:0008006" key="14">
    <source>
        <dbReference type="Google" id="ProtNLM"/>
    </source>
</evidence>
<dbReference type="InterPro" id="IPR004299">
    <property type="entry name" value="MBOAT_fam"/>
</dbReference>
<keyword evidence="3" id="KW-0808">Transferase</keyword>
<dbReference type="GO" id="GO:0008204">
    <property type="term" value="P:ergosterol metabolic process"/>
    <property type="evidence" value="ECO:0007669"/>
    <property type="project" value="TreeGrafter"/>
</dbReference>
<keyword evidence="5" id="KW-0256">Endoplasmic reticulum</keyword>
<protein>
    <recommendedName>
        <fullName evidence="14">O-acyltransferase</fullName>
    </recommendedName>
</protein>
<evidence type="ECO:0000256" key="11">
    <source>
        <dbReference type="SAM" id="Phobius"/>
    </source>
</evidence>
<dbReference type="Pfam" id="PF03062">
    <property type="entry name" value="MBOAT"/>
    <property type="match status" value="1"/>
</dbReference>
<evidence type="ECO:0000313" key="13">
    <source>
        <dbReference type="Proteomes" id="UP000016931"/>
    </source>
</evidence>
<evidence type="ECO:0000256" key="6">
    <source>
        <dbReference type="ARBA" id="ARBA00022989"/>
    </source>
</evidence>
<evidence type="ECO:0000256" key="7">
    <source>
        <dbReference type="ARBA" id="ARBA00023136"/>
    </source>
</evidence>
<keyword evidence="4 11" id="KW-0812">Transmembrane</keyword>
<keyword evidence="13" id="KW-1185">Reference proteome</keyword>
<feature type="transmembrane region" description="Helical" evidence="11">
    <location>
        <begin position="285"/>
        <end position="301"/>
    </location>
</feature>
<keyword evidence="8" id="KW-0012">Acyltransferase</keyword>
<dbReference type="OMA" id="INWWYVA"/>
<evidence type="ECO:0000256" key="9">
    <source>
        <dbReference type="ARBA" id="ARBA00023568"/>
    </source>
</evidence>
<feature type="compositionally biased region" description="Acidic residues" evidence="10">
    <location>
        <begin position="69"/>
        <end position="79"/>
    </location>
</feature>
<dbReference type="GO" id="GO:0034737">
    <property type="term" value="F:ergosterol O-acyltransferase activity"/>
    <property type="evidence" value="ECO:0007669"/>
    <property type="project" value="TreeGrafter"/>
</dbReference>
<evidence type="ECO:0000256" key="10">
    <source>
        <dbReference type="SAM" id="MobiDB-lite"/>
    </source>
</evidence>
<dbReference type="PANTHER" id="PTHR10408:SF23">
    <property type="entry name" value="STEROL O-ACYLTRANSFERASE 1-RELATED"/>
    <property type="match status" value="1"/>
</dbReference>
<feature type="transmembrane region" description="Helical" evidence="11">
    <location>
        <begin position="618"/>
        <end position="638"/>
    </location>
</feature>
<organism evidence="12 13">
    <name type="scientific">Sphaerulina musiva (strain SO2202)</name>
    <name type="common">Poplar stem canker fungus</name>
    <name type="synonym">Septoria musiva</name>
    <dbReference type="NCBI Taxonomy" id="692275"/>
    <lineage>
        <taxon>Eukaryota</taxon>
        <taxon>Fungi</taxon>
        <taxon>Dikarya</taxon>
        <taxon>Ascomycota</taxon>
        <taxon>Pezizomycotina</taxon>
        <taxon>Dothideomycetes</taxon>
        <taxon>Dothideomycetidae</taxon>
        <taxon>Mycosphaerellales</taxon>
        <taxon>Mycosphaerellaceae</taxon>
        <taxon>Sphaerulina</taxon>
    </lineage>
</organism>
<feature type="transmembrane region" description="Helical" evidence="11">
    <location>
        <begin position="669"/>
        <end position="692"/>
    </location>
</feature>
<comment type="function">
    <text evidence="9">Sterol O-acyltransferase that catalyzes the formation of stery esters.</text>
</comment>
<proteinExistence type="inferred from homology"/>
<evidence type="ECO:0000256" key="3">
    <source>
        <dbReference type="ARBA" id="ARBA00022679"/>
    </source>
</evidence>
<evidence type="ECO:0000256" key="8">
    <source>
        <dbReference type="ARBA" id="ARBA00023315"/>
    </source>
</evidence>
<keyword evidence="6 11" id="KW-1133">Transmembrane helix</keyword>
<dbReference type="HOGENOM" id="CLU_018190_2_1_1"/>
<dbReference type="GO" id="GO:0005789">
    <property type="term" value="C:endoplasmic reticulum membrane"/>
    <property type="evidence" value="ECO:0007669"/>
    <property type="project" value="UniProtKB-SubCell"/>
</dbReference>
<feature type="region of interest" description="Disordered" evidence="10">
    <location>
        <begin position="57"/>
        <end position="79"/>
    </location>
</feature>
<dbReference type="STRING" id="692275.M3AZE1"/>
<name>M3AZE1_SPHMS</name>
<dbReference type="RefSeq" id="XP_016761008.1">
    <property type="nucleotide sequence ID" value="XM_016905542.1"/>
</dbReference>
<dbReference type="OrthoDB" id="10039049at2759"/>
<dbReference type="AlphaFoldDB" id="M3AZE1"/>
<dbReference type="InterPro" id="IPR014371">
    <property type="entry name" value="Oat_ACAT_DAG_ARE"/>
</dbReference>
<dbReference type="GeneID" id="27902679"/>
<dbReference type="PANTHER" id="PTHR10408">
    <property type="entry name" value="STEROL O-ACYLTRANSFERASE"/>
    <property type="match status" value="1"/>
</dbReference>
<feature type="transmembrane region" description="Helical" evidence="11">
    <location>
        <begin position="201"/>
        <end position="224"/>
    </location>
</feature>
<gene>
    <name evidence="12" type="ORF">SEPMUDRAFT_149428</name>
</gene>